<keyword evidence="1" id="KW-0472">Membrane</keyword>
<organism evidence="2 3">
    <name type="scientific">Salsuginibacillus halophilus</name>
    <dbReference type="NCBI Taxonomy" id="517424"/>
    <lineage>
        <taxon>Bacteria</taxon>
        <taxon>Bacillati</taxon>
        <taxon>Bacillota</taxon>
        <taxon>Bacilli</taxon>
        <taxon>Bacillales</taxon>
        <taxon>Bacillaceae</taxon>
        <taxon>Salsuginibacillus</taxon>
    </lineage>
</organism>
<feature type="transmembrane region" description="Helical" evidence="1">
    <location>
        <begin position="47"/>
        <end position="76"/>
    </location>
</feature>
<keyword evidence="1" id="KW-1133">Transmembrane helix</keyword>
<dbReference type="EMBL" id="PYAV01000002">
    <property type="protein sequence ID" value="PSL50949.1"/>
    <property type="molecule type" value="Genomic_DNA"/>
</dbReference>
<dbReference type="RefSeq" id="WP_106587663.1">
    <property type="nucleotide sequence ID" value="NZ_PYAV01000002.1"/>
</dbReference>
<evidence type="ECO:0000313" key="3">
    <source>
        <dbReference type="Proteomes" id="UP000242310"/>
    </source>
</evidence>
<name>A0A2P8HXI6_9BACI</name>
<evidence type="ECO:0000313" key="2">
    <source>
        <dbReference type="EMBL" id="PSL50949.1"/>
    </source>
</evidence>
<dbReference type="Pfam" id="PF05437">
    <property type="entry name" value="AzlD"/>
    <property type="match status" value="1"/>
</dbReference>
<gene>
    <name evidence="2" type="ORF">B0H94_102226</name>
</gene>
<evidence type="ECO:0000256" key="1">
    <source>
        <dbReference type="SAM" id="Phobius"/>
    </source>
</evidence>
<comment type="caution">
    <text evidence="2">The sequence shown here is derived from an EMBL/GenBank/DDBJ whole genome shotgun (WGS) entry which is preliminary data.</text>
</comment>
<dbReference type="OrthoDB" id="9811308at2"/>
<dbReference type="InterPro" id="IPR008407">
    <property type="entry name" value="Brnchd-chn_aa_trnsp_AzlD"/>
</dbReference>
<accession>A0A2P8HXI6</accession>
<feature type="transmembrane region" description="Helical" evidence="1">
    <location>
        <begin position="7"/>
        <end position="27"/>
    </location>
</feature>
<keyword evidence="3" id="KW-1185">Reference proteome</keyword>
<proteinExistence type="predicted"/>
<protein>
    <submittedName>
        <fullName evidence="2">Branched-subunit amino acid transport protein</fullName>
    </submittedName>
</protein>
<sequence length="103" mass="11148">MSYEMMLLILGMAVVTYIPRMVPLVFLNNKKMPSKLEGILHNVPYAALGALIFPGILFAAETIWLGLAGGATALILAWRGHHMMTVVIASIGTLLVLQLLFPG</sequence>
<dbReference type="Proteomes" id="UP000242310">
    <property type="component" value="Unassembled WGS sequence"/>
</dbReference>
<keyword evidence="1" id="KW-0812">Transmembrane</keyword>
<feature type="transmembrane region" description="Helical" evidence="1">
    <location>
        <begin position="83"/>
        <end position="101"/>
    </location>
</feature>
<dbReference type="AlphaFoldDB" id="A0A2P8HXI6"/>
<reference evidence="2 3" key="1">
    <citation type="submission" date="2018-03" db="EMBL/GenBank/DDBJ databases">
        <title>Genomic Encyclopedia of Type Strains, Phase III (KMG-III): the genomes of soil and plant-associated and newly described type strains.</title>
        <authorList>
            <person name="Whitman W."/>
        </authorList>
    </citation>
    <scope>NUCLEOTIDE SEQUENCE [LARGE SCALE GENOMIC DNA]</scope>
    <source>
        <strain evidence="2 3">CGMCC 1.07653</strain>
    </source>
</reference>